<dbReference type="Proteomes" id="UP000652761">
    <property type="component" value="Unassembled WGS sequence"/>
</dbReference>
<sequence length="64" mass="6650">MRLERLEGKGVLARVLREGDGTSLHDAGKDAPVGALGGELCVEAPVEGLCSYCSLERGARAVLP</sequence>
<evidence type="ECO:0000313" key="2">
    <source>
        <dbReference type="Proteomes" id="UP000652761"/>
    </source>
</evidence>
<organism evidence="1 2">
    <name type="scientific">Colocasia esculenta</name>
    <name type="common">Wild taro</name>
    <name type="synonym">Arum esculentum</name>
    <dbReference type="NCBI Taxonomy" id="4460"/>
    <lineage>
        <taxon>Eukaryota</taxon>
        <taxon>Viridiplantae</taxon>
        <taxon>Streptophyta</taxon>
        <taxon>Embryophyta</taxon>
        <taxon>Tracheophyta</taxon>
        <taxon>Spermatophyta</taxon>
        <taxon>Magnoliopsida</taxon>
        <taxon>Liliopsida</taxon>
        <taxon>Araceae</taxon>
        <taxon>Aroideae</taxon>
        <taxon>Colocasieae</taxon>
        <taxon>Colocasia</taxon>
    </lineage>
</organism>
<keyword evidence="2" id="KW-1185">Reference proteome</keyword>
<proteinExistence type="predicted"/>
<dbReference type="AlphaFoldDB" id="A0A843XL40"/>
<evidence type="ECO:0000313" key="1">
    <source>
        <dbReference type="EMBL" id="MQM19922.1"/>
    </source>
</evidence>
<name>A0A843XL40_COLES</name>
<dbReference type="EMBL" id="NMUH01009329">
    <property type="protein sequence ID" value="MQM19922.1"/>
    <property type="molecule type" value="Genomic_DNA"/>
</dbReference>
<accession>A0A843XL40</accession>
<gene>
    <name evidence="1" type="ORF">Taro_052934</name>
</gene>
<protein>
    <submittedName>
        <fullName evidence="1">Uncharacterized protein</fullName>
    </submittedName>
</protein>
<comment type="caution">
    <text evidence="1">The sequence shown here is derived from an EMBL/GenBank/DDBJ whole genome shotgun (WGS) entry which is preliminary data.</text>
</comment>
<reference evidence="1" key="1">
    <citation type="submission" date="2017-07" db="EMBL/GenBank/DDBJ databases">
        <title>Taro Niue Genome Assembly and Annotation.</title>
        <authorList>
            <person name="Atibalentja N."/>
            <person name="Keating K."/>
            <person name="Fields C.J."/>
        </authorList>
    </citation>
    <scope>NUCLEOTIDE SEQUENCE</scope>
    <source>
        <strain evidence="1">Niue_2</strain>
        <tissue evidence="1">Leaf</tissue>
    </source>
</reference>